<protein>
    <recommendedName>
        <fullName evidence="6">Large ribosomal subunit protein uL29m</fullName>
    </recommendedName>
</protein>
<dbReference type="InterPro" id="IPR038340">
    <property type="entry name" value="MRP-L47_sf"/>
</dbReference>
<keyword evidence="7" id="KW-1185">Reference proteome</keyword>
<dbReference type="STRING" id="282301.A0A1I8IH96"/>
<dbReference type="GO" id="GO:0003735">
    <property type="term" value="F:structural constituent of ribosome"/>
    <property type="evidence" value="ECO:0007669"/>
    <property type="project" value="InterPro"/>
</dbReference>
<name>A0A1I8IH96_9PLAT</name>
<evidence type="ECO:0000313" key="8">
    <source>
        <dbReference type="WBParaSite" id="maker-uti_cns_0012633-snap-gene-0.4-mRNA-1"/>
    </source>
</evidence>
<dbReference type="AlphaFoldDB" id="A0A1I8IH96"/>
<dbReference type="PANTHER" id="PTHR21183">
    <property type="entry name" value="RIBOSOMAL PROTEIN L47, MITOCHONDRIAL-RELATED"/>
    <property type="match status" value="1"/>
</dbReference>
<dbReference type="GO" id="GO:0032543">
    <property type="term" value="P:mitochondrial translation"/>
    <property type="evidence" value="ECO:0007669"/>
    <property type="project" value="TreeGrafter"/>
</dbReference>
<evidence type="ECO:0000256" key="5">
    <source>
        <dbReference type="ARBA" id="ARBA00023274"/>
    </source>
</evidence>
<dbReference type="GO" id="GO:0005762">
    <property type="term" value="C:mitochondrial large ribosomal subunit"/>
    <property type="evidence" value="ECO:0007669"/>
    <property type="project" value="TreeGrafter"/>
</dbReference>
<comment type="subcellular location">
    <subcellularLocation>
        <location evidence="1">Mitochondrion</location>
    </subcellularLocation>
</comment>
<reference evidence="8" key="1">
    <citation type="submission" date="2016-11" db="UniProtKB">
        <authorList>
            <consortium name="WormBaseParasite"/>
        </authorList>
    </citation>
    <scope>IDENTIFICATION</scope>
</reference>
<evidence type="ECO:0000256" key="3">
    <source>
        <dbReference type="ARBA" id="ARBA00022980"/>
    </source>
</evidence>
<evidence type="ECO:0000256" key="2">
    <source>
        <dbReference type="ARBA" id="ARBA00009254"/>
    </source>
</evidence>
<dbReference type="InterPro" id="IPR010729">
    <property type="entry name" value="Ribosomal_uL29_mit"/>
</dbReference>
<dbReference type="Pfam" id="PF06984">
    <property type="entry name" value="MRP-L47"/>
    <property type="match status" value="1"/>
</dbReference>
<dbReference type="WBParaSite" id="maker-uti_cns_0012633-snap-gene-0.4-mRNA-1">
    <property type="protein sequence ID" value="maker-uti_cns_0012633-snap-gene-0.4-mRNA-1"/>
    <property type="gene ID" value="maker-uti_cns_0012633-snap-gene-0.4"/>
</dbReference>
<comment type="similarity">
    <text evidence="2">Belongs to the universal ribosomal protein uL29 family.</text>
</comment>
<keyword evidence="3" id="KW-0689">Ribosomal protein</keyword>
<organism evidence="7 8">
    <name type="scientific">Macrostomum lignano</name>
    <dbReference type="NCBI Taxonomy" id="282301"/>
    <lineage>
        <taxon>Eukaryota</taxon>
        <taxon>Metazoa</taxon>
        <taxon>Spiralia</taxon>
        <taxon>Lophotrochozoa</taxon>
        <taxon>Platyhelminthes</taxon>
        <taxon>Rhabditophora</taxon>
        <taxon>Macrostomorpha</taxon>
        <taxon>Macrostomida</taxon>
        <taxon>Macrostomidae</taxon>
        <taxon>Macrostomum</taxon>
    </lineage>
</organism>
<accession>A0A1I8IH96</accession>
<dbReference type="Gene3D" id="6.10.330.20">
    <property type="match status" value="1"/>
</dbReference>
<evidence type="ECO:0000256" key="4">
    <source>
        <dbReference type="ARBA" id="ARBA00023128"/>
    </source>
</evidence>
<keyword evidence="5" id="KW-0687">Ribonucleoprotein</keyword>
<sequence length="215" mass="25290">MQRLALCLARQLTVGASICQRQPIRQLSLMDFFGNSQDWGVSAVLVGRPYRIEELRLKSSTDLHKLWWLLIKERNALMTLEEEHYRCGEAFPNPERLEKVEESMENILLTVEERNRAVNELERGHSPGPEVVEDVDQLFRPTVKVTREYAVPRHANPEFRHRDKPDQFFSSRNLALLQAERETKIRSQVHEEREARLAENEAAYQDMLFKEDNYN</sequence>
<evidence type="ECO:0000256" key="6">
    <source>
        <dbReference type="ARBA" id="ARBA00035289"/>
    </source>
</evidence>
<keyword evidence="4" id="KW-0496">Mitochondrion</keyword>
<proteinExistence type="inferred from homology"/>
<dbReference type="OrthoDB" id="270763at2759"/>
<evidence type="ECO:0000313" key="7">
    <source>
        <dbReference type="Proteomes" id="UP000095280"/>
    </source>
</evidence>
<evidence type="ECO:0000256" key="1">
    <source>
        <dbReference type="ARBA" id="ARBA00004173"/>
    </source>
</evidence>
<dbReference type="PANTHER" id="PTHR21183:SF18">
    <property type="entry name" value="LARGE RIBOSOMAL SUBUNIT PROTEIN UL29M"/>
    <property type="match status" value="1"/>
</dbReference>
<dbReference type="Proteomes" id="UP000095280">
    <property type="component" value="Unplaced"/>
</dbReference>